<evidence type="ECO:0000256" key="2">
    <source>
        <dbReference type="ARBA" id="ARBA00022679"/>
    </source>
</evidence>
<evidence type="ECO:0000313" key="6">
    <source>
        <dbReference type="Proteomes" id="UP000492821"/>
    </source>
</evidence>
<dbReference type="AlphaFoldDB" id="A0A7E4UW97"/>
<reference evidence="6" key="1">
    <citation type="journal article" date="2013" name="Genetics">
        <title>The draft genome and transcriptome of Panagrellus redivivus are shaped by the harsh demands of a free-living lifestyle.</title>
        <authorList>
            <person name="Srinivasan J."/>
            <person name="Dillman A.R."/>
            <person name="Macchietto M.G."/>
            <person name="Heikkinen L."/>
            <person name="Lakso M."/>
            <person name="Fracchia K.M."/>
            <person name="Antoshechkin I."/>
            <person name="Mortazavi A."/>
            <person name="Wong G."/>
            <person name="Sternberg P.W."/>
        </authorList>
    </citation>
    <scope>NUCLEOTIDE SEQUENCE [LARGE SCALE GENOMIC DNA]</scope>
    <source>
        <strain evidence="6">MT8872</strain>
    </source>
</reference>
<evidence type="ECO:0000313" key="7">
    <source>
        <dbReference type="WBParaSite" id="Pan_g13605.t1"/>
    </source>
</evidence>
<comment type="similarity">
    <text evidence="1 4">Belongs to the inositol phosphokinase (IPK) family.</text>
</comment>
<dbReference type="Pfam" id="PF03770">
    <property type="entry name" value="IPK"/>
    <property type="match status" value="1"/>
</dbReference>
<dbReference type="Proteomes" id="UP000492821">
    <property type="component" value="Unassembled WGS sequence"/>
</dbReference>
<feature type="compositionally biased region" description="Basic and acidic residues" evidence="5">
    <location>
        <begin position="1"/>
        <end position="10"/>
    </location>
</feature>
<evidence type="ECO:0000256" key="4">
    <source>
        <dbReference type="RuleBase" id="RU363090"/>
    </source>
</evidence>
<keyword evidence="2 4" id="KW-0808">Transferase</keyword>
<dbReference type="InterPro" id="IPR005522">
    <property type="entry name" value="IPK"/>
</dbReference>
<dbReference type="GO" id="GO:0046854">
    <property type="term" value="P:phosphatidylinositol phosphate biosynthetic process"/>
    <property type="evidence" value="ECO:0007669"/>
    <property type="project" value="TreeGrafter"/>
</dbReference>
<protein>
    <recommendedName>
        <fullName evidence="4">Kinase</fullName>
        <ecNumber evidence="4">2.7.-.-</ecNumber>
    </recommendedName>
</protein>
<dbReference type="WBParaSite" id="Pan_g13605.t1">
    <property type="protein sequence ID" value="Pan_g13605.t1"/>
    <property type="gene ID" value="Pan_g13605"/>
</dbReference>
<dbReference type="EC" id="2.7.-.-" evidence="4"/>
<name>A0A7E4UW97_PANRE</name>
<evidence type="ECO:0000256" key="3">
    <source>
        <dbReference type="ARBA" id="ARBA00022777"/>
    </source>
</evidence>
<dbReference type="GO" id="GO:0032958">
    <property type="term" value="P:inositol phosphate biosynthetic process"/>
    <property type="evidence" value="ECO:0007669"/>
    <property type="project" value="InterPro"/>
</dbReference>
<sequence>MKSGKKEVVQKKSYNTSTGGTISGTMALPCGFGLGQCSHGTVGGMNRSAPEWSSKPNDEYLERFPFPRENEKDESTRSVAEPSPSNVYVNTLLPFRHNKHGPCYALLLRWQRTFPNYLKHFPLRKMVVVRRVHPFIPHENDIMSTLNIDPTTENAIQMTPYTHQVGGHVGIYALDDQHLCKPYNEHEAEFYRNMPTELREITAACCFEVEVECVGAFGGEFHVIAQNSESLHQHDCGNQMMVSSNARNDSIDTYRDVPSGLANALNPWAFQCQVKSLQNGAHGSYLVLENLTANYRKPCIVDFKLGVRQYGDDASEAKKKSQQKKCAKTTSKSLGLRLCGMQFYDAQSSTYQCVDKYYGRELDRRGLTKMINKFLHADSPVGVRLATLLLEKLQVIRSRVESVDGLRLYGSSLLVVFEGDPKATDLNLDCRLIDFANATCSLMNGAQHAGSDVGTLLGLDSLINITKNLLVKT</sequence>
<dbReference type="Gene3D" id="3.30.470.160">
    <property type="entry name" value="Inositol polyphosphate kinase"/>
    <property type="match status" value="1"/>
</dbReference>
<feature type="region of interest" description="Disordered" evidence="5">
    <location>
        <begin position="1"/>
        <end position="20"/>
    </location>
</feature>
<dbReference type="SUPFAM" id="SSF56104">
    <property type="entry name" value="SAICAR synthase-like"/>
    <property type="match status" value="1"/>
</dbReference>
<dbReference type="GO" id="GO:0005737">
    <property type="term" value="C:cytoplasm"/>
    <property type="evidence" value="ECO:0007669"/>
    <property type="project" value="TreeGrafter"/>
</dbReference>
<organism evidence="6 7">
    <name type="scientific">Panagrellus redivivus</name>
    <name type="common">Microworm</name>
    <dbReference type="NCBI Taxonomy" id="6233"/>
    <lineage>
        <taxon>Eukaryota</taxon>
        <taxon>Metazoa</taxon>
        <taxon>Ecdysozoa</taxon>
        <taxon>Nematoda</taxon>
        <taxon>Chromadorea</taxon>
        <taxon>Rhabditida</taxon>
        <taxon>Tylenchina</taxon>
        <taxon>Panagrolaimomorpha</taxon>
        <taxon>Panagrolaimoidea</taxon>
        <taxon>Panagrolaimidae</taxon>
        <taxon>Panagrellus</taxon>
    </lineage>
</organism>
<dbReference type="GO" id="GO:0000828">
    <property type="term" value="F:inositol hexakisphosphate kinase activity"/>
    <property type="evidence" value="ECO:0007669"/>
    <property type="project" value="TreeGrafter"/>
</dbReference>
<dbReference type="PANTHER" id="PTHR12400">
    <property type="entry name" value="INOSITOL POLYPHOSPHATE KINASE"/>
    <property type="match status" value="1"/>
</dbReference>
<keyword evidence="6" id="KW-1185">Reference proteome</keyword>
<reference evidence="7" key="2">
    <citation type="submission" date="2020-10" db="UniProtKB">
        <authorList>
            <consortium name="WormBaseParasite"/>
        </authorList>
    </citation>
    <scope>IDENTIFICATION</scope>
</reference>
<dbReference type="GO" id="GO:0005634">
    <property type="term" value="C:nucleus"/>
    <property type="evidence" value="ECO:0007669"/>
    <property type="project" value="TreeGrafter"/>
</dbReference>
<accession>A0A7E4UW97</accession>
<dbReference type="InterPro" id="IPR038286">
    <property type="entry name" value="IPK_sf"/>
</dbReference>
<evidence type="ECO:0000256" key="5">
    <source>
        <dbReference type="SAM" id="MobiDB-lite"/>
    </source>
</evidence>
<proteinExistence type="inferred from homology"/>
<dbReference type="PANTHER" id="PTHR12400:SF21">
    <property type="entry name" value="KINASE"/>
    <property type="match status" value="1"/>
</dbReference>
<evidence type="ECO:0000256" key="1">
    <source>
        <dbReference type="ARBA" id="ARBA00007374"/>
    </source>
</evidence>
<keyword evidence="3 4" id="KW-0418">Kinase</keyword>